<name>A0A8J7W0J9_9FIRM</name>
<protein>
    <submittedName>
        <fullName evidence="1">Uncharacterized protein</fullName>
    </submittedName>
</protein>
<evidence type="ECO:0000313" key="2">
    <source>
        <dbReference type="Proteomes" id="UP000675664"/>
    </source>
</evidence>
<keyword evidence="2" id="KW-1185">Reference proteome</keyword>
<dbReference type="EMBL" id="JAGSND010000002">
    <property type="protein sequence ID" value="MBR0596971.1"/>
    <property type="molecule type" value="Genomic_DNA"/>
</dbReference>
<comment type="caution">
    <text evidence="1">The sequence shown here is derived from an EMBL/GenBank/DDBJ whole genome shotgun (WGS) entry which is preliminary data.</text>
</comment>
<evidence type="ECO:0000313" key="1">
    <source>
        <dbReference type="EMBL" id="MBR0596971.1"/>
    </source>
</evidence>
<gene>
    <name evidence="1" type="ORF">KCX82_03720</name>
</gene>
<reference evidence="1" key="1">
    <citation type="submission" date="2021-04" db="EMBL/GenBank/DDBJ databases">
        <title>Sinoanaerobacter chloroacetimidivorans sp. nov., an obligate anaerobic bacterium isolated from anaerobic sludge.</title>
        <authorList>
            <person name="Bao Y."/>
        </authorList>
    </citation>
    <scope>NUCLEOTIDE SEQUENCE</scope>
    <source>
        <strain evidence="1">BAD-6</strain>
    </source>
</reference>
<sequence>MYAQVLKTDMRVNLIGDSDKGLPIEHPAVICVDIGDRTDVKLGMKYDKEKGLFYEEVPEVITPPEAEPATEDYLIDLDFRISKIELGL</sequence>
<dbReference type="AlphaFoldDB" id="A0A8J7W0J9"/>
<organism evidence="1 2">
    <name type="scientific">Sinanaerobacter chloroacetimidivorans</name>
    <dbReference type="NCBI Taxonomy" id="2818044"/>
    <lineage>
        <taxon>Bacteria</taxon>
        <taxon>Bacillati</taxon>
        <taxon>Bacillota</taxon>
        <taxon>Clostridia</taxon>
        <taxon>Peptostreptococcales</taxon>
        <taxon>Anaerovoracaceae</taxon>
        <taxon>Sinanaerobacter</taxon>
    </lineage>
</organism>
<reference evidence="1" key="2">
    <citation type="submission" date="2021-04" db="EMBL/GenBank/DDBJ databases">
        <authorList>
            <person name="Liu J."/>
        </authorList>
    </citation>
    <scope>NUCLEOTIDE SEQUENCE</scope>
    <source>
        <strain evidence="1">BAD-6</strain>
    </source>
</reference>
<accession>A0A8J7W0J9</accession>
<proteinExistence type="predicted"/>
<dbReference type="RefSeq" id="WP_227017103.1">
    <property type="nucleotide sequence ID" value="NZ_JAGSND010000002.1"/>
</dbReference>
<dbReference type="Proteomes" id="UP000675664">
    <property type="component" value="Unassembled WGS sequence"/>
</dbReference>